<organism evidence="2 3">
    <name type="scientific">Ciona savignyi</name>
    <name type="common">Pacific transparent sea squirt</name>
    <dbReference type="NCBI Taxonomy" id="51511"/>
    <lineage>
        <taxon>Eukaryota</taxon>
        <taxon>Metazoa</taxon>
        <taxon>Chordata</taxon>
        <taxon>Tunicata</taxon>
        <taxon>Ascidiacea</taxon>
        <taxon>Phlebobranchia</taxon>
        <taxon>Cionidae</taxon>
        <taxon>Ciona</taxon>
    </lineage>
</organism>
<dbReference type="Ensembl" id="ENSCSAVT00000004827.1">
    <property type="protein sequence ID" value="ENSCSAVP00000004759.1"/>
    <property type="gene ID" value="ENSCSAVG00000002839.1"/>
</dbReference>
<dbReference type="STRING" id="51511.ENSCSAVP00000004759"/>
<dbReference type="HOGENOM" id="CLU_930515_0_0_1"/>
<sequence>MPEELKEDEERPEFPVVDTQYVVKYEMLADVTFATADTQECTTRGTARNASTMNASEPTPIALHFTDPQPWEDGKINFNFRHLHVVYDLESFRDFLLQGISFTIQAKTTMSWPSTPVGGEETPTPDTPALKSRGADTPSKKGKDAKGKDKGGKGEKDKGKKKASGRETEMEMRSDPPTFTDIGTYHIPLSHFLEGDRNVTKVCHCGGGPMPSKEELERLKAKEMEEIKPETKGTKRGTPSADKSKKGKPGSAGKKKDAKKDAPNEEAATEDEPVTPPPIILEVGVNLLRWDTAADCLKV</sequence>
<keyword evidence="3" id="KW-1185">Reference proteome</keyword>
<evidence type="ECO:0000313" key="2">
    <source>
        <dbReference type="Ensembl" id="ENSCSAVP00000004759.1"/>
    </source>
</evidence>
<reference evidence="2" key="2">
    <citation type="submission" date="2025-08" db="UniProtKB">
        <authorList>
            <consortium name="Ensembl"/>
        </authorList>
    </citation>
    <scope>IDENTIFICATION</scope>
</reference>
<dbReference type="OMA" id="NLLRWDT"/>
<feature type="region of interest" description="Disordered" evidence="1">
    <location>
        <begin position="207"/>
        <end position="278"/>
    </location>
</feature>
<reference evidence="2" key="3">
    <citation type="submission" date="2025-09" db="UniProtKB">
        <authorList>
            <consortium name="Ensembl"/>
        </authorList>
    </citation>
    <scope>IDENTIFICATION</scope>
</reference>
<feature type="compositionally biased region" description="Basic and acidic residues" evidence="1">
    <location>
        <begin position="254"/>
        <end position="263"/>
    </location>
</feature>
<feature type="compositionally biased region" description="Basic and acidic residues" evidence="1">
    <location>
        <begin position="212"/>
        <end position="233"/>
    </location>
</feature>
<accession>H2YHG0</accession>
<reference evidence="3" key="1">
    <citation type="submission" date="2003-08" db="EMBL/GenBank/DDBJ databases">
        <authorList>
            <person name="Birren B."/>
            <person name="Nusbaum C."/>
            <person name="Abebe A."/>
            <person name="Abouelleil A."/>
            <person name="Adekoya E."/>
            <person name="Ait-zahra M."/>
            <person name="Allen N."/>
            <person name="Allen T."/>
            <person name="An P."/>
            <person name="Anderson M."/>
            <person name="Anderson S."/>
            <person name="Arachchi H."/>
            <person name="Armbruster J."/>
            <person name="Bachantsang P."/>
            <person name="Baldwin J."/>
            <person name="Barry A."/>
            <person name="Bayul T."/>
            <person name="Blitshsteyn B."/>
            <person name="Bloom T."/>
            <person name="Blye J."/>
            <person name="Boguslavskiy L."/>
            <person name="Borowsky M."/>
            <person name="Boukhgalter B."/>
            <person name="Brunache A."/>
            <person name="Butler J."/>
            <person name="Calixte N."/>
            <person name="Calvo S."/>
            <person name="Camarata J."/>
            <person name="Campo K."/>
            <person name="Chang J."/>
            <person name="Cheshatsang Y."/>
            <person name="Citroen M."/>
            <person name="Collymore A."/>
            <person name="Considine T."/>
            <person name="Cook A."/>
            <person name="Cooke P."/>
            <person name="Corum B."/>
            <person name="Cuomo C."/>
            <person name="David R."/>
            <person name="Dawoe T."/>
            <person name="Degray S."/>
            <person name="Dodge S."/>
            <person name="Dooley K."/>
            <person name="Dorje P."/>
            <person name="Dorjee K."/>
            <person name="Dorris L."/>
            <person name="Duffey N."/>
            <person name="Dupes A."/>
            <person name="Elkins T."/>
            <person name="Engels R."/>
            <person name="Erickson J."/>
            <person name="Farina A."/>
            <person name="Faro S."/>
            <person name="Ferreira P."/>
            <person name="Fischer H."/>
            <person name="Fitzgerald M."/>
            <person name="Foley K."/>
            <person name="Gage D."/>
            <person name="Galagan J."/>
            <person name="Gearin G."/>
            <person name="Gnerre S."/>
            <person name="Gnirke A."/>
            <person name="Goyette A."/>
            <person name="Graham J."/>
            <person name="Grandbois E."/>
            <person name="Gyaltsen K."/>
            <person name="Hafez N."/>
            <person name="Hagopian D."/>
            <person name="Hagos B."/>
            <person name="Hall J."/>
            <person name="Hatcher B."/>
            <person name="Heller A."/>
            <person name="Higgins H."/>
            <person name="Honan T."/>
            <person name="Horn A."/>
            <person name="Houde N."/>
            <person name="Hughes L."/>
            <person name="Hulme W."/>
            <person name="Husby E."/>
            <person name="Iliev I."/>
            <person name="Jaffe D."/>
            <person name="Jones C."/>
            <person name="Kamal M."/>
            <person name="Kamat A."/>
            <person name="Kamvysselis M."/>
            <person name="Karlsson E."/>
            <person name="Kells C."/>
            <person name="Kieu A."/>
            <person name="Kisner P."/>
            <person name="Kodira C."/>
            <person name="Kulbokas E."/>
            <person name="Labutti K."/>
            <person name="Lama D."/>
            <person name="Landers T."/>
            <person name="Leger J."/>
            <person name="Levine S."/>
            <person name="Lewis D."/>
            <person name="Lewis T."/>
            <person name="Lindblad-toh K."/>
            <person name="Liu X."/>
            <person name="Lokyitsang T."/>
            <person name="Lokyitsang Y."/>
            <person name="Lucien O."/>
            <person name="Lui A."/>
            <person name="Ma L.J."/>
            <person name="Mabbitt R."/>
            <person name="Macdonald J."/>
            <person name="Maclean C."/>
            <person name="Major J."/>
            <person name="Manning J."/>
            <person name="Marabella R."/>
            <person name="Maru K."/>
            <person name="Matthews C."/>
            <person name="Mauceli E."/>
            <person name="Mccarthy M."/>
            <person name="Mcdonough S."/>
            <person name="Mcghee T."/>
            <person name="Meldrim J."/>
            <person name="Meneus L."/>
            <person name="Mesirov J."/>
            <person name="Mihalev A."/>
            <person name="Mihova T."/>
            <person name="Mikkelsen T."/>
            <person name="Mlenga V."/>
            <person name="Moru K."/>
            <person name="Mozes J."/>
            <person name="Mulrain L."/>
            <person name="Munson G."/>
            <person name="Naylor J."/>
            <person name="Newes C."/>
            <person name="Nguyen C."/>
            <person name="Nguyen N."/>
            <person name="Nguyen T."/>
            <person name="Nicol R."/>
            <person name="Nielsen C."/>
            <person name="Nizzari M."/>
            <person name="Norbu C."/>
            <person name="Norbu N."/>
            <person name="O'donnell P."/>
            <person name="Okoawo O."/>
            <person name="O'leary S."/>
            <person name="Omotosho B."/>
            <person name="O'neill K."/>
            <person name="Osman S."/>
            <person name="Parker S."/>
            <person name="Perrin D."/>
            <person name="Phunkhang P."/>
            <person name="Piqani B."/>
            <person name="Purcell S."/>
            <person name="Rachupka T."/>
            <person name="Ramasamy U."/>
            <person name="Rameau R."/>
            <person name="Ray V."/>
            <person name="Raymond C."/>
            <person name="Retta R."/>
            <person name="Richardson S."/>
            <person name="Rise C."/>
            <person name="Rodriguez J."/>
            <person name="Rogers J."/>
            <person name="Rogov P."/>
            <person name="Rutman M."/>
            <person name="Schupbach R."/>
            <person name="Seaman C."/>
            <person name="Settipalli S."/>
            <person name="Sharpe T."/>
            <person name="Sheridan J."/>
            <person name="Sherpa N."/>
            <person name="Shi J."/>
            <person name="Smirnov S."/>
            <person name="Smith C."/>
            <person name="Sougnez C."/>
            <person name="Spencer B."/>
            <person name="Stalker J."/>
            <person name="Stange-thomann N."/>
            <person name="Stavropoulos S."/>
            <person name="Stetson K."/>
            <person name="Stone C."/>
            <person name="Stone S."/>
            <person name="Stubbs M."/>
            <person name="Talamas J."/>
            <person name="Tchuinga P."/>
            <person name="Tenzing P."/>
            <person name="Tesfaye S."/>
            <person name="Theodore J."/>
            <person name="Thoulutsang Y."/>
            <person name="Topham K."/>
            <person name="Towey S."/>
            <person name="Tsamla T."/>
            <person name="Tsomo N."/>
            <person name="Vallee D."/>
            <person name="Vassiliev H."/>
            <person name="Venkataraman V."/>
            <person name="Vinson J."/>
            <person name="Vo A."/>
            <person name="Wade C."/>
            <person name="Wang S."/>
            <person name="Wangchuk T."/>
            <person name="Wangdi T."/>
            <person name="Whittaker C."/>
            <person name="Wilkinson J."/>
            <person name="Wu Y."/>
            <person name="Wyman D."/>
            <person name="Yadav S."/>
            <person name="Yang S."/>
            <person name="Yang X."/>
            <person name="Yeager S."/>
            <person name="Yee E."/>
            <person name="Young G."/>
            <person name="Zainoun J."/>
            <person name="Zembeck L."/>
            <person name="Zimmer A."/>
            <person name="Zody M."/>
            <person name="Lander E."/>
        </authorList>
    </citation>
    <scope>NUCLEOTIDE SEQUENCE [LARGE SCALE GENOMIC DNA]</scope>
</reference>
<protein>
    <submittedName>
        <fullName evidence="2">Uncharacterized protein</fullName>
    </submittedName>
</protein>
<name>H2YHG0_CIOSA</name>
<evidence type="ECO:0000256" key="1">
    <source>
        <dbReference type="SAM" id="MobiDB-lite"/>
    </source>
</evidence>
<evidence type="ECO:0000313" key="3">
    <source>
        <dbReference type="Proteomes" id="UP000007875"/>
    </source>
</evidence>
<proteinExistence type="predicted"/>
<feature type="region of interest" description="Disordered" evidence="1">
    <location>
        <begin position="110"/>
        <end position="181"/>
    </location>
</feature>
<dbReference type="AlphaFoldDB" id="H2YHG0"/>
<feature type="compositionally biased region" description="Basic and acidic residues" evidence="1">
    <location>
        <begin position="138"/>
        <end position="174"/>
    </location>
</feature>
<dbReference type="InParanoid" id="H2YHG0"/>
<dbReference type="GeneTree" id="ENSGT00730000114075"/>
<dbReference type="Proteomes" id="UP000007875">
    <property type="component" value="Unassembled WGS sequence"/>
</dbReference>